<protein>
    <submittedName>
        <fullName evidence="2">Uncharacterized protein</fullName>
    </submittedName>
</protein>
<keyword evidence="1" id="KW-1133">Transmembrane helix</keyword>
<evidence type="ECO:0000313" key="2">
    <source>
        <dbReference type="EMBL" id="BAN00535.1"/>
    </source>
</evidence>
<feature type="transmembrane region" description="Helical" evidence="1">
    <location>
        <begin position="313"/>
        <end position="334"/>
    </location>
</feature>
<dbReference type="Proteomes" id="UP000011863">
    <property type="component" value="Chromosome"/>
</dbReference>
<keyword evidence="1" id="KW-0812">Transmembrane</keyword>
<feature type="transmembrane region" description="Helical" evidence="1">
    <location>
        <begin position="346"/>
        <end position="370"/>
    </location>
</feature>
<feature type="transmembrane region" description="Helical" evidence="1">
    <location>
        <begin position="133"/>
        <end position="152"/>
    </location>
</feature>
<evidence type="ECO:0000313" key="3">
    <source>
        <dbReference type="Proteomes" id="UP000011863"/>
    </source>
</evidence>
<evidence type="ECO:0000256" key="1">
    <source>
        <dbReference type="SAM" id="Phobius"/>
    </source>
</evidence>
<reference evidence="2 3" key="1">
    <citation type="journal article" date="2013" name="Int. J. Syst. Evol. Microbiol.">
        <title>Ilumatobacter nonamiense sp. nov. and Ilumatobacter coccineum sp. nov., isolated from seashore sand.</title>
        <authorList>
            <person name="Matsumoto A."/>
            <person name="Kasai H."/>
            <person name="Matsuo Y."/>
            <person name="Shizuri Y."/>
            <person name="Ichikawa N."/>
            <person name="Fujita N."/>
            <person name="Omura S."/>
            <person name="Takahashi Y."/>
        </authorList>
    </citation>
    <scope>NUCLEOTIDE SEQUENCE [LARGE SCALE GENOMIC DNA]</scope>
    <source>
        <strain evidence="3">NBRC 103263 / KCTC 29153 / YM16-304</strain>
    </source>
</reference>
<keyword evidence="1" id="KW-0472">Membrane</keyword>
<dbReference type="PROSITE" id="PS51257">
    <property type="entry name" value="PROKAR_LIPOPROTEIN"/>
    <property type="match status" value="1"/>
</dbReference>
<sequence length="450" mass="48682">MAERFEQTPSRQGGIGRAWILASAAVLAALACGKRKNVESSCHICCDCRADTAKCESDAPDLSVAAPTPEGVDTVDVNQLGALGPNTTRTSVHGPSKPLEIQQFMASSAPRILSIRILSSLARLLTRSTRYPLKLVHLAIAAAVLSAIPAILEVSLGGGGGFETIGDRRSGIAFVYFYALTLLCLWSPHYTWNRLTELSASLDTAIPNRADRLDVASWLERHSRPMRYFPLCLIVGVSSTVVSVAWLGPALEPDVPFSIGSHAAIFLVAVFAFENLLWVMRLPRLVWVISRKRLDLYWHNPASTPAIDRLTRLLGSTALLGLLGGASIGLPIVYAWSFLRATSGAAIVWVAPVAMLATFLLTGLLPQYVAYQAVAESRRRALQDLIGQYPDVSLARPPHDRSAIEAARIWALVYDAPSWVFRRETVVQYGAALLATAITLFVTIAIGATT</sequence>
<dbReference type="EMBL" id="AP012057">
    <property type="protein sequence ID" value="BAN00535.1"/>
    <property type="molecule type" value="Genomic_DNA"/>
</dbReference>
<organism evidence="2 3">
    <name type="scientific">Ilumatobacter coccineus (strain NBRC 103263 / KCTC 29153 / YM16-304)</name>
    <dbReference type="NCBI Taxonomy" id="1313172"/>
    <lineage>
        <taxon>Bacteria</taxon>
        <taxon>Bacillati</taxon>
        <taxon>Actinomycetota</taxon>
        <taxon>Acidimicrobiia</taxon>
        <taxon>Acidimicrobiales</taxon>
        <taxon>Ilumatobacteraceae</taxon>
        <taxon>Ilumatobacter</taxon>
    </lineage>
</organism>
<feature type="transmembrane region" description="Helical" evidence="1">
    <location>
        <begin position="172"/>
        <end position="192"/>
    </location>
</feature>
<feature type="transmembrane region" description="Helical" evidence="1">
    <location>
        <begin position="15"/>
        <end position="33"/>
    </location>
</feature>
<name>A0A6C7E5M2_ILUCY</name>
<accession>A0A6C7E5M2</accession>
<feature type="transmembrane region" description="Helical" evidence="1">
    <location>
        <begin position="259"/>
        <end position="280"/>
    </location>
</feature>
<feature type="transmembrane region" description="Helical" evidence="1">
    <location>
        <begin position="228"/>
        <end position="247"/>
    </location>
</feature>
<gene>
    <name evidence="2" type="ORF">YM304_02210</name>
</gene>
<dbReference type="AlphaFoldDB" id="A0A6C7E5M2"/>
<feature type="transmembrane region" description="Helical" evidence="1">
    <location>
        <begin position="426"/>
        <end position="448"/>
    </location>
</feature>
<dbReference type="KEGG" id="aym:YM304_02210"/>
<proteinExistence type="predicted"/>
<keyword evidence="3" id="KW-1185">Reference proteome</keyword>